<sequence length="159" mass="17441">MTFEKSRPPWDTYFMDIACLVARRATCLRRSVGAVVVKDRRILSTGYNGAPSQVRHCAETGCLREQLAVPSGERHELCRGIHAEQNAIIQAAYHGVSIKGATLFCTHLPCSICAKMIINAGIVRIVYQDGYADALSRDMLAEAQVALAQLPQRPTEEGP</sequence>
<organism evidence="9 10">
    <name type="scientific">Desulfatitalea alkaliphila</name>
    <dbReference type="NCBI Taxonomy" id="2929485"/>
    <lineage>
        <taxon>Bacteria</taxon>
        <taxon>Pseudomonadati</taxon>
        <taxon>Thermodesulfobacteriota</taxon>
        <taxon>Desulfobacteria</taxon>
        <taxon>Desulfobacterales</taxon>
        <taxon>Desulfosarcinaceae</taxon>
        <taxon>Desulfatitalea</taxon>
    </lineage>
</organism>
<evidence type="ECO:0000256" key="5">
    <source>
        <dbReference type="ARBA" id="ARBA00022833"/>
    </source>
</evidence>
<dbReference type="InterPro" id="IPR015517">
    <property type="entry name" value="dCMP_deaminase-rel"/>
</dbReference>
<feature type="binding site" evidence="7">
    <location>
        <position position="82"/>
    </location>
    <ligand>
        <name>Zn(2+)</name>
        <dbReference type="ChEBI" id="CHEBI:29105"/>
        <note>catalytic</note>
    </ligand>
</feature>
<feature type="domain" description="CMP/dCMP-type deaminase" evidence="8">
    <location>
        <begin position="9"/>
        <end position="138"/>
    </location>
</feature>
<evidence type="ECO:0000256" key="4">
    <source>
        <dbReference type="ARBA" id="ARBA00022801"/>
    </source>
</evidence>
<accession>A0AA41QZC6</accession>
<evidence type="ECO:0000256" key="1">
    <source>
        <dbReference type="ARBA" id="ARBA00001947"/>
    </source>
</evidence>
<evidence type="ECO:0000256" key="3">
    <source>
        <dbReference type="ARBA" id="ARBA00022723"/>
    </source>
</evidence>
<dbReference type="InterPro" id="IPR002125">
    <property type="entry name" value="CMP_dCMP_dom"/>
</dbReference>
<feature type="binding site" evidence="7">
    <location>
        <position position="113"/>
    </location>
    <ligand>
        <name>Zn(2+)</name>
        <dbReference type="ChEBI" id="CHEBI:29105"/>
        <note>catalytic</note>
    </ligand>
</feature>
<dbReference type="Gene3D" id="3.40.140.10">
    <property type="entry name" value="Cytidine Deaminase, domain 2"/>
    <property type="match status" value="1"/>
</dbReference>
<dbReference type="GO" id="GO:0005737">
    <property type="term" value="C:cytoplasm"/>
    <property type="evidence" value="ECO:0007669"/>
    <property type="project" value="TreeGrafter"/>
</dbReference>
<dbReference type="PIRSF" id="PIRSF006019">
    <property type="entry name" value="dCMP_deaminase"/>
    <property type="match status" value="1"/>
</dbReference>
<dbReference type="PROSITE" id="PS00903">
    <property type="entry name" value="CYT_DCMP_DEAMINASES_1"/>
    <property type="match status" value="1"/>
</dbReference>
<dbReference type="GO" id="GO:0004132">
    <property type="term" value="F:dCMP deaminase activity"/>
    <property type="evidence" value="ECO:0007669"/>
    <property type="project" value="InterPro"/>
</dbReference>
<dbReference type="RefSeq" id="WP_246902398.1">
    <property type="nucleotide sequence ID" value="NZ_JALJRB010000001.1"/>
</dbReference>
<keyword evidence="5 7" id="KW-0862">Zinc</keyword>
<evidence type="ECO:0000256" key="7">
    <source>
        <dbReference type="PIRSR" id="PIRSR006019-2"/>
    </source>
</evidence>
<dbReference type="EMBL" id="JALJRB010000001">
    <property type="protein sequence ID" value="MCJ8499237.1"/>
    <property type="molecule type" value="Genomic_DNA"/>
</dbReference>
<evidence type="ECO:0000259" key="8">
    <source>
        <dbReference type="PROSITE" id="PS51747"/>
    </source>
</evidence>
<dbReference type="GO" id="GO:0006220">
    <property type="term" value="P:pyrimidine nucleotide metabolic process"/>
    <property type="evidence" value="ECO:0007669"/>
    <property type="project" value="InterPro"/>
</dbReference>
<dbReference type="PROSITE" id="PS51747">
    <property type="entry name" value="CYT_DCMP_DEAMINASES_2"/>
    <property type="match status" value="1"/>
</dbReference>
<comment type="cofactor">
    <cofactor evidence="1 7">
        <name>Zn(2+)</name>
        <dbReference type="ChEBI" id="CHEBI:29105"/>
    </cofactor>
</comment>
<keyword evidence="4" id="KW-0378">Hydrolase</keyword>
<name>A0AA41QZC6_9BACT</name>
<dbReference type="InterPro" id="IPR035105">
    <property type="entry name" value="Deoxycytidylate_deaminase_dom"/>
</dbReference>
<keyword evidence="10" id="KW-1185">Reference proteome</keyword>
<reference evidence="9" key="1">
    <citation type="submission" date="2022-04" db="EMBL/GenBank/DDBJ databases">
        <title>Desulfatitalea alkaliphila sp. nov., a novel anaerobic sulfate-reducing bacterium isolated from terrestrial mud volcano, Taman Peninsula, Russia.</title>
        <authorList>
            <person name="Khomyakova M.A."/>
            <person name="Merkel A.Y."/>
            <person name="Slobodkin A.I."/>
        </authorList>
    </citation>
    <scope>NUCLEOTIDE SEQUENCE</scope>
    <source>
        <strain evidence="9">M08but</strain>
    </source>
</reference>
<dbReference type="InterPro" id="IPR016192">
    <property type="entry name" value="APOBEC/CMP_deaminase_Zn-bd"/>
</dbReference>
<evidence type="ECO:0000313" key="10">
    <source>
        <dbReference type="Proteomes" id="UP001165427"/>
    </source>
</evidence>
<evidence type="ECO:0000256" key="2">
    <source>
        <dbReference type="ARBA" id="ARBA00006576"/>
    </source>
</evidence>
<dbReference type="AlphaFoldDB" id="A0AA41QZC6"/>
<evidence type="ECO:0000256" key="6">
    <source>
        <dbReference type="PIRSR" id="PIRSR006019-1"/>
    </source>
</evidence>
<gene>
    <name evidence="9" type="ORF">MRX98_01510</name>
</gene>
<comment type="caution">
    <text evidence="9">The sequence shown here is derived from an EMBL/GenBank/DDBJ whole genome shotgun (WGS) entry which is preliminary data.</text>
</comment>
<feature type="binding site" evidence="7">
    <location>
        <position position="110"/>
    </location>
    <ligand>
        <name>Zn(2+)</name>
        <dbReference type="ChEBI" id="CHEBI:29105"/>
        <note>catalytic</note>
    </ligand>
</feature>
<dbReference type="Pfam" id="PF00383">
    <property type="entry name" value="dCMP_cyt_deam_1"/>
    <property type="match status" value="1"/>
</dbReference>
<dbReference type="PANTHER" id="PTHR11086">
    <property type="entry name" value="DEOXYCYTIDYLATE DEAMINASE-RELATED"/>
    <property type="match status" value="1"/>
</dbReference>
<dbReference type="InterPro" id="IPR016473">
    <property type="entry name" value="dCMP_deaminase"/>
</dbReference>
<dbReference type="Proteomes" id="UP001165427">
    <property type="component" value="Unassembled WGS sequence"/>
</dbReference>
<proteinExistence type="inferred from homology"/>
<evidence type="ECO:0000313" key="9">
    <source>
        <dbReference type="EMBL" id="MCJ8499237.1"/>
    </source>
</evidence>
<dbReference type="CDD" id="cd01286">
    <property type="entry name" value="deoxycytidylate_deaminase"/>
    <property type="match status" value="1"/>
</dbReference>
<dbReference type="GO" id="GO:0008270">
    <property type="term" value="F:zinc ion binding"/>
    <property type="evidence" value="ECO:0007669"/>
    <property type="project" value="InterPro"/>
</dbReference>
<comment type="similarity">
    <text evidence="2">Belongs to the cytidine and deoxycytidylate deaminase family.</text>
</comment>
<dbReference type="InterPro" id="IPR016193">
    <property type="entry name" value="Cytidine_deaminase-like"/>
</dbReference>
<keyword evidence="3 7" id="KW-0479">Metal-binding</keyword>
<feature type="active site" description="Proton donor" evidence="6">
    <location>
        <position position="84"/>
    </location>
</feature>
<dbReference type="SUPFAM" id="SSF53927">
    <property type="entry name" value="Cytidine deaminase-like"/>
    <property type="match status" value="1"/>
</dbReference>
<protein>
    <submittedName>
        <fullName evidence="9">Cytidine/deoxycytidylate deaminase family protein</fullName>
    </submittedName>
</protein>
<dbReference type="PANTHER" id="PTHR11086:SF18">
    <property type="entry name" value="DEOXYCYTIDYLATE DEAMINASE"/>
    <property type="match status" value="1"/>
</dbReference>